<comment type="caution">
    <text evidence="2">The sequence shown here is derived from an EMBL/GenBank/DDBJ whole genome shotgun (WGS) entry which is preliminary data.</text>
</comment>
<feature type="chain" id="PRO_5043786295" evidence="1">
    <location>
        <begin position="20"/>
        <end position="80"/>
    </location>
</feature>
<name>A0AAV4RWK1_9ARAC</name>
<dbReference type="Proteomes" id="UP001054837">
    <property type="component" value="Unassembled WGS sequence"/>
</dbReference>
<dbReference type="PROSITE" id="PS51257">
    <property type="entry name" value="PROKAR_LIPOPROTEIN"/>
    <property type="match status" value="1"/>
</dbReference>
<evidence type="ECO:0000313" key="3">
    <source>
        <dbReference type="Proteomes" id="UP001054837"/>
    </source>
</evidence>
<reference evidence="2 3" key="1">
    <citation type="submission" date="2021-06" db="EMBL/GenBank/DDBJ databases">
        <title>Caerostris darwini draft genome.</title>
        <authorList>
            <person name="Kono N."/>
            <person name="Arakawa K."/>
        </authorList>
    </citation>
    <scope>NUCLEOTIDE SEQUENCE [LARGE SCALE GENOMIC DNA]</scope>
</reference>
<feature type="signal peptide" evidence="1">
    <location>
        <begin position="1"/>
        <end position="19"/>
    </location>
</feature>
<keyword evidence="1" id="KW-0732">Signal</keyword>
<sequence length="80" mass="8875">MKSMLAFLLFASILACTLAAYHYGYGYPATYGHYGGYYGGLGHYALGHTYGHGLDKDMDCTDTISIITTSRNRKLKVKRL</sequence>
<gene>
    <name evidence="2" type="ORF">CDAR_378501</name>
</gene>
<dbReference type="AlphaFoldDB" id="A0AAV4RWK1"/>
<dbReference type="EMBL" id="BPLQ01006772">
    <property type="protein sequence ID" value="GIY25089.1"/>
    <property type="molecule type" value="Genomic_DNA"/>
</dbReference>
<accession>A0AAV4RWK1</accession>
<keyword evidence="3" id="KW-1185">Reference proteome</keyword>
<evidence type="ECO:0000313" key="2">
    <source>
        <dbReference type="EMBL" id="GIY25089.1"/>
    </source>
</evidence>
<protein>
    <submittedName>
        <fullName evidence="2">Uncharacterized protein</fullName>
    </submittedName>
</protein>
<proteinExistence type="predicted"/>
<evidence type="ECO:0000256" key="1">
    <source>
        <dbReference type="SAM" id="SignalP"/>
    </source>
</evidence>
<organism evidence="2 3">
    <name type="scientific">Caerostris darwini</name>
    <dbReference type="NCBI Taxonomy" id="1538125"/>
    <lineage>
        <taxon>Eukaryota</taxon>
        <taxon>Metazoa</taxon>
        <taxon>Ecdysozoa</taxon>
        <taxon>Arthropoda</taxon>
        <taxon>Chelicerata</taxon>
        <taxon>Arachnida</taxon>
        <taxon>Araneae</taxon>
        <taxon>Araneomorphae</taxon>
        <taxon>Entelegynae</taxon>
        <taxon>Araneoidea</taxon>
        <taxon>Araneidae</taxon>
        <taxon>Caerostris</taxon>
    </lineage>
</organism>